<evidence type="ECO:0000313" key="2">
    <source>
        <dbReference type="Proteomes" id="UP001171111"/>
    </source>
</evidence>
<sequence length="48" mass="5612">MRPCEAEAKFSRNKRGKSAKFQRSVLKLKSCRRSPRIRNSWQGDGFLV</sequence>
<dbReference type="RefSeq" id="WP_302244363.1">
    <property type="nucleotide sequence ID" value="NZ_JAULJQ010000005.1"/>
</dbReference>
<protein>
    <submittedName>
        <fullName evidence="1">Uncharacterized protein</fullName>
    </submittedName>
</protein>
<evidence type="ECO:0000313" key="1">
    <source>
        <dbReference type="EMBL" id="MDO2409521.1"/>
    </source>
</evidence>
<keyword evidence="2" id="KW-1185">Reference proteome</keyword>
<proteinExistence type="predicted"/>
<accession>A0ABT8T7N5</accession>
<dbReference type="EMBL" id="JAULJQ010000005">
    <property type="protein sequence ID" value="MDO2409521.1"/>
    <property type="molecule type" value="Genomic_DNA"/>
</dbReference>
<reference evidence="1 2" key="1">
    <citation type="submission" date="2023-06" db="EMBL/GenBank/DDBJ databases">
        <title>Campylobacter magnum sp. nov., isolated from cecal contents of domestic pigs (Sus scrofa domesticus).</title>
        <authorList>
            <person name="Papic B."/>
            <person name="Gruntar I."/>
        </authorList>
    </citation>
    <scope>NUCLEOTIDE SEQUENCE [LARGE SCALE GENOMIC DNA]</scope>
    <source>
        <strain evidence="2">34484-21</strain>
    </source>
</reference>
<comment type="caution">
    <text evidence="1">The sequence shown here is derived from an EMBL/GenBank/DDBJ whole genome shotgun (WGS) entry which is preliminary data.</text>
</comment>
<name>A0ABT8T7N5_9BACT</name>
<dbReference type="Proteomes" id="UP001171111">
    <property type="component" value="Unassembled WGS sequence"/>
</dbReference>
<organism evidence="1 2">
    <name type="scientific">Campylobacter magnus</name>
    <dbReference type="NCBI Taxonomy" id="3026462"/>
    <lineage>
        <taxon>Bacteria</taxon>
        <taxon>Pseudomonadati</taxon>
        <taxon>Campylobacterota</taxon>
        <taxon>Epsilonproteobacteria</taxon>
        <taxon>Campylobacterales</taxon>
        <taxon>Campylobacteraceae</taxon>
        <taxon>Campylobacter</taxon>
    </lineage>
</organism>
<gene>
    <name evidence="1" type="ORF">Q2362_05330</name>
</gene>